<dbReference type="PRINTS" id="PR00455">
    <property type="entry name" value="HTHTETR"/>
</dbReference>
<dbReference type="InterPro" id="IPR036271">
    <property type="entry name" value="Tet_transcr_reg_TetR-rel_C_sf"/>
</dbReference>
<evidence type="ECO:0000256" key="1">
    <source>
        <dbReference type="ARBA" id="ARBA00023015"/>
    </source>
</evidence>
<dbReference type="SUPFAM" id="SSF48498">
    <property type="entry name" value="Tetracyclin repressor-like, C-terminal domain"/>
    <property type="match status" value="1"/>
</dbReference>
<evidence type="ECO:0000256" key="3">
    <source>
        <dbReference type="ARBA" id="ARBA00023163"/>
    </source>
</evidence>
<dbReference type="Pfam" id="PF00440">
    <property type="entry name" value="TetR_N"/>
    <property type="match status" value="1"/>
</dbReference>
<feature type="domain" description="HTH tetR-type" evidence="5">
    <location>
        <begin position="20"/>
        <end position="79"/>
    </location>
</feature>
<gene>
    <name evidence="6" type="ORF">GCM10011489_14590</name>
</gene>
<protein>
    <submittedName>
        <fullName evidence="6">TetR family transcriptional regulator</fullName>
    </submittedName>
</protein>
<keyword evidence="2 4" id="KW-0238">DNA-binding</keyword>
<evidence type="ECO:0000256" key="4">
    <source>
        <dbReference type="PROSITE-ProRule" id="PRU00335"/>
    </source>
</evidence>
<keyword evidence="1" id="KW-0805">Transcription regulation</keyword>
<dbReference type="Gene3D" id="1.10.357.10">
    <property type="entry name" value="Tetracycline Repressor, domain 2"/>
    <property type="match status" value="1"/>
</dbReference>
<keyword evidence="3" id="KW-0804">Transcription</keyword>
<dbReference type="InterPro" id="IPR009057">
    <property type="entry name" value="Homeodomain-like_sf"/>
</dbReference>
<dbReference type="GO" id="GO:0003700">
    <property type="term" value="F:DNA-binding transcription factor activity"/>
    <property type="evidence" value="ECO:0007669"/>
    <property type="project" value="TreeGrafter"/>
</dbReference>
<dbReference type="PANTHER" id="PTHR30055:SF234">
    <property type="entry name" value="HTH-TYPE TRANSCRIPTIONAL REGULATOR BETI"/>
    <property type="match status" value="1"/>
</dbReference>
<keyword evidence="7" id="KW-1185">Reference proteome</keyword>
<evidence type="ECO:0000256" key="2">
    <source>
        <dbReference type="ARBA" id="ARBA00023125"/>
    </source>
</evidence>
<evidence type="ECO:0000313" key="7">
    <source>
        <dbReference type="Proteomes" id="UP000621454"/>
    </source>
</evidence>
<sequence>MACGCTDGAEDGRPLRADAERNRLRIVAAAKELFAERGLEVSLDDVAAAAGVGVGTVYRRFANRDELIAGVFAQHLRDVSSQVSEALDAPDPWTGVVHLMTWFGSVFAEDRGLGAIMMRVDHSHPDIEPLKKQLVAGVESVFDRAVTAGAVRPGVVNTDFFGISMMLSEIARNTEATVPGLWRRYLEIMLEGIRADADRGPLHTPPMTDDQVYEIQQALGKRP</sequence>
<comment type="caution">
    <text evidence="6">The sequence shown here is derived from an EMBL/GenBank/DDBJ whole genome shotgun (WGS) entry which is preliminary data.</text>
</comment>
<feature type="DNA-binding region" description="H-T-H motif" evidence="4">
    <location>
        <begin position="42"/>
        <end position="61"/>
    </location>
</feature>
<dbReference type="AlphaFoldDB" id="A0A916T162"/>
<reference evidence="6" key="2">
    <citation type="submission" date="2020-09" db="EMBL/GenBank/DDBJ databases">
        <authorList>
            <person name="Sun Q."/>
            <person name="Zhou Y."/>
        </authorList>
    </citation>
    <scope>NUCLEOTIDE SEQUENCE</scope>
    <source>
        <strain evidence="6">CGMCC 1.12827</strain>
    </source>
</reference>
<dbReference type="EMBL" id="BMGC01000007">
    <property type="protein sequence ID" value="GGB27500.1"/>
    <property type="molecule type" value="Genomic_DNA"/>
</dbReference>
<proteinExistence type="predicted"/>
<dbReference type="GO" id="GO:0000976">
    <property type="term" value="F:transcription cis-regulatory region binding"/>
    <property type="evidence" value="ECO:0007669"/>
    <property type="project" value="TreeGrafter"/>
</dbReference>
<dbReference type="InterPro" id="IPR049445">
    <property type="entry name" value="TetR_SbtR-like_C"/>
</dbReference>
<dbReference type="PANTHER" id="PTHR30055">
    <property type="entry name" value="HTH-TYPE TRANSCRIPTIONAL REGULATOR RUTR"/>
    <property type="match status" value="1"/>
</dbReference>
<organism evidence="6 7">
    <name type="scientific">Gordonia jinhuaensis</name>
    <dbReference type="NCBI Taxonomy" id="1517702"/>
    <lineage>
        <taxon>Bacteria</taxon>
        <taxon>Bacillati</taxon>
        <taxon>Actinomycetota</taxon>
        <taxon>Actinomycetes</taxon>
        <taxon>Mycobacteriales</taxon>
        <taxon>Gordoniaceae</taxon>
        <taxon>Gordonia</taxon>
    </lineage>
</organism>
<evidence type="ECO:0000313" key="6">
    <source>
        <dbReference type="EMBL" id="GGB27500.1"/>
    </source>
</evidence>
<dbReference type="InterPro" id="IPR001647">
    <property type="entry name" value="HTH_TetR"/>
</dbReference>
<dbReference type="InterPro" id="IPR050109">
    <property type="entry name" value="HTH-type_TetR-like_transc_reg"/>
</dbReference>
<dbReference type="PROSITE" id="PS50977">
    <property type="entry name" value="HTH_TETR_2"/>
    <property type="match status" value="1"/>
</dbReference>
<reference evidence="6" key="1">
    <citation type="journal article" date="2014" name="Int. J. Syst. Evol. Microbiol.">
        <title>Complete genome sequence of Corynebacterium casei LMG S-19264T (=DSM 44701T), isolated from a smear-ripened cheese.</title>
        <authorList>
            <consortium name="US DOE Joint Genome Institute (JGI-PGF)"/>
            <person name="Walter F."/>
            <person name="Albersmeier A."/>
            <person name="Kalinowski J."/>
            <person name="Ruckert C."/>
        </authorList>
    </citation>
    <scope>NUCLEOTIDE SEQUENCE</scope>
    <source>
        <strain evidence="6">CGMCC 1.12827</strain>
    </source>
</reference>
<name>A0A916T162_9ACTN</name>
<dbReference type="SUPFAM" id="SSF46689">
    <property type="entry name" value="Homeodomain-like"/>
    <property type="match status" value="1"/>
</dbReference>
<evidence type="ECO:0000259" key="5">
    <source>
        <dbReference type="PROSITE" id="PS50977"/>
    </source>
</evidence>
<dbReference type="Pfam" id="PF21597">
    <property type="entry name" value="TetR_C_43"/>
    <property type="match status" value="1"/>
</dbReference>
<dbReference type="Proteomes" id="UP000621454">
    <property type="component" value="Unassembled WGS sequence"/>
</dbReference>
<accession>A0A916T162</accession>